<name>A0A0R1SI40_9LACO</name>
<keyword evidence="3" id="KW-1185">Reference proteome</keyword>
<dbReference type="PATRIC" id="fig|1423815.3.peg.2071"/>
<feature type="region of interest" description="Disordered" evidence="1">
    <location>
        <begin position="141"/>
        <end position="163"/>
    </location>
</feature>
<evidence type="ECO:0000313" key="2">
    <source>
        <dbReference type="EMBL" id="KRL67172.1"/>
    </source>
</evidence>
<feature type="compositionally biased region" description="Polar residues" evidence="1">
    <location>
        <begin position="141"/>
        <end position="156"/>
    </location>
</feature>
<reference evidence="2 3" key="1">
    <citation type="journal article" date="2015" name="Genome Announc.">
        <title>Expanding the biotechnology potential of lactobacilli through comparative genomics of 213 strains and associated genera.</title>
        <authorList>
            <person name="Sun Z."/>
            <person name="Harris H.M."/>
            <person name="McCann A."/>
            <person name="Guo C."/>
            <person name="Argimon S."/>
            <person name="Zhang W."/>
            <person name="Yang X."/>
            <person name="Jeffery I.B."/>
            <person name="Cooney J.C."/>
            <person name="Kagawa T.F."/>
            <person name="Liu W."/>
            <person name="Song Y."/>
            <person name="Salvetti E."/>
            <person name="Wrobel A."/>
            <person name="Rasinkangas P."/>
            <person name="Parkhill J."/>
            <person name="Rea M.C."/>
            <person name="O'Sullivan O."/>
            <person name="Ritari J."/>
            <person name="Douillard F.P."/>
            <person name="Paul Ross R."/>
            <person name="Yang R."/>
            <person name="Briner A.E."/>
            <person name="Felis G.E."/>
            <person name="de Vos W.M."/>
            <person name="Barrangou R."/>
            <person name="Klaenhammer T.R."/>
            <person name="Caufield P.W."/>
            <person name="Cui Y."/>
            <person name="Zhang H."/>
            <person name="O'Toole P.W."/>
        </authorList>
    </citation>
    <scope>NUCLEOTIDE SEQUENCE [LARGE SCALE GENOMIC DNA]</scope>
    <source>
        <strain evidence="2 3">DSM 14857</strain>
    </source>
</reference>
<evidence type="ECO:0000256" key="1">
    <source>
        <dbReference type="SAM" id="MobiDB-lite"/>
    </source>
</evidence>
<evidence type="ECO:0000313" key="3">
    <source>
        <dbReference type="Proteomes" id="UP000051647"/>
    </source>
</evidence>
<dbReference type="AlphaFoldDB" id="A0A0R1SI40"/>
<feature type="compositionally biased region" description="Basic and acidic residues" evidence="1">
    <location>
        <begin position="65"/>
        <end position="84"/>
    </location>
</feature>
<organism evidence="2 3">
    <name type="scientific">Companilactobacillus versmoldensis DSM 14857 = KCTC 3814</name>
    <dbReference type="NCBI Taxonomy" id="1423815"/>
    <lineage>
        <taxon>Bacteria</taxon>
        <taxon>Bacillati</taxon>
        <taxon>Bacillota</taxon>
        <taxon>Bacilli</taxon>
        <taxon>Lactobacillales</taxon>
        <taxon>Lactobacillaceae</taxon>
        <taxon>Companilactobacillus</taxon>
    </lineage>
</organism>
<gene>
    <name evidence="2" type="ORF">FC27_GL002018</name>
</gene>
<dbReference type="Proteomes" id="UP000051647">
    <property type="component" value="Unassembled WGS sequence"/>
</dbReference>
<accession>A0A0R1SI40</accession>
<feature type="region of interest" description="Disordered" evidence="1">
    <location>
        <begin position="65"/>
        <end position="118"/>
    </location>
</feature>
<sequence length="203" mass="22358">MIIMRNGKHVKKKEHKVYTSALGLLTVFLLGSAFTSPIGSSQSSMTSHNDVMTRKVAKRTLRQSFKMESKAAEPHRQDQKDDSNVKVAAPKTETKTGNQETSNSNKSDDSSDSSGYLSKISSISPSKVKAAANDKTEAAQLIQSQTGMNQSQSQRAAQELFTDDKYSELREDLSNNNWLGAYQQYQKLSNDGSLKELQASLSN</sequence>
<dbReference type="EMBL" id="AZFA01000007">
    <property type="protein sequence ID" value="KRL67172.1"/>
    <property type="molecule type" value="Genomic_DNA"/>
</dbReference>
<dbReference type="STRING" id="1423815.FC27_GL002018"/>
<comment type="caution">
    <text evidence="2">The sequence shown here is derived from an EMBL/GenBank/DDBJ whole genome shotgun (WGS) entry which is preliminary data.</text>
</comment>
<protein>
    <submittedName>
        <fullName evidence="2">Uncharacterized protein</fullName>
    </submittedName>
</protein>
<proteinExistence type="predicted"/>